<proteinExistence type="predicted"/>
<dbReference type="RefSeq" id="WP_003711663.1">
    <property type="nucleotide sequence ID" value="NZ_AZGE01000006.1"/>
</dbReference>
<dbReference type="AlphaFoldDB" id="A0A0R1WDN1"/>
<comment type="caution">
    <text evidence="3">The sequence shown here is derived from an EMBL/GenBank/DDBJ whole genome shotgun (WGS) entry which is preliminary data.</text>
</comment>
<feature type="transmembrane region" description="Helical" evidence="2">
    <location>
        <begin position="149"/>
        <end position="170"/>
    </location>
</feature>
<dbReference type="EMBL" id="AZGE01000006">
    <property type="protein sequence ID" value="KRM16000.1"/>
    <property type="molecule type" value="Genomic_DNA"/>
</dbReference>
<name>A0A0R1WDN1_9LACO</name>
<feature type="compositionally biased region" description="Basic and acidic residues" evidence="1">
    <location>
        <begin position="16"/>
        <end position="26"/>
    </location>
</feature>
<reference evidence="3 4" key="1">
    <citation type="journal article" date="2015" name="Genome Announc.">
        <title>Expanding the biotechnology potential of lactobacilli through comparative genomics of 213 strains and associated genera.</title>
        <authorList>
            <person name="Sun Z."/>
            <person name="Harris H.M."/>
            <person name="McCann A."/>
            <person name="Guo C."/>
            <person name="Argimon S."/>
            <person name="Zhang W."/>
            <person name="Yang X."/>
            <person name="Jeffery I.B."/>
            <person name="Cooney J.C."/>
            <person name="Kagawa T.F."/>
            <person name="Liu W."/>
            <person name="Song Y."/>
            <person name="Salvetti E."/>
            <person name="Wrobel A."/>
            <person name="Rasinkangas P."/>
            <person name="Parkhill J."/>
            <person name="Rea M.C."/>
            <person name="O'Sullivan O."/>
            <person name="Ritari J."/>
            <person name="Douillard F.P."/>
            <person name="Paul Ross R."/>
            <person name="Yang R."/>
            <person name="Briner A.E."/>
            <person name="Felis G.E."/>
            <person name="de Vos W.M."/>
            <person name="Barrangou R."/>
            <person name="Klaenhammer T.R."/>
            <person name="Caufield P.W."/>
            <person name="Cui Y."/>
            <person name="Zhang H."/>
            <person name="O'Toole P.W."/>
        </authorList>
    </citation>
    <scope>NUCLEOTIDE SEQUENCE [LARGE SCALE GENOMIC DNA]</scope>
    <source>
        <strain evidence="3 4">DSM 4864</strain>
    </source>
</reference>
<feature type="region of interest" description="Disordered" evidence="1">
    <location>
        <begin position="1"/>
        <end position="31"/>
    </location>
</feature>
<accession>A0A0R1WDN1</accession>
<protein>
    <recommendedName>
        <fullName evidence="5">Integral membrane protein</fullName>
    </recommendedName>
</protein>
<sequence>MSEEQPRNAQAGQRQKQREKAQRQEKGNAFANFGLTRKNEEFIYQLNKQLDRLGVAKDKRDTMINETVAKLQAGQKKGQTAKTLFGTPTEYAKELKNPKPKDEPADGKQSMKLLSIDNTLIFFSIFTFMYGIMFLLSPEILKTKQYGSSGITAIVLVAVIGGVLFSYIMLQLQPRGRTKKRPLATRILILVCGLILWLGIYMMASWLPNVINPRLNAWVYIILGMVAFGGDMYFRNKYHVSGGYPVGRHSQRR</sequence>
<keyword evidence="2" id="KW-1133">Transmembrane helix</keyword>
<keyword evidence="2" id="KW-0472">Membrane</keyword>
<evidence type="ECO:0000256" key="2">
    <source>
        <dbReference type="SAM" id="Phobius"/>
    </source>
</evidence>
<dbReference type="PIRSF" id="PIRSF033111">
    <property type="entry name" value="UCP033111"/>
    <property type="match status" value="1"/>
</dbReference>
<dbReference type="InterPro" id="IPR009214">
    <property type="entry name" value="DUF1129"/>
</dbReference>
<dbReference type="Gene3D" id="1.20.1250.20">
    <property type="entry name" value="MFS general substrate transporter like domains"/>
    <property type="match status" value="1"/>
</dbReference>
<dbReference type="PATRIC" id="fig|1423779.3.peg.1741"/>
<feature type="transmembrane region" description="Helical" evidence="2">
    <location>
        <begin position="118"/>
        <end position="137"/>
    </location>
</feature>
<keyword evidence="2" id="KW-0812">Transmembrane</keyword>
<evidence type="ECO:0000313" key="3">
    <source>
        <dbReference type="EMBL" id="KRM16000.1"/>
    </source>
</evidence>
<feature type="transmembrane region" description="Helical" evidence="2">
    <location>
        <begin position="182"/>
        <end position="203"/>
    </location>
</feature>
<dbReference type="InterPro" id="IPR036259">
    <property type="entry name" value="MFS_trans_sf"/>
</dbReference>
<dbReference type="Proteomes" id="UP000050973">
    <property type="component" value="Unassembled WGS sequence"/>
</dbReference>
<dbReference type="Pfam" id="PF06570">
    <property type="entry name" value="DUF1129"/>
    <property type="match status" value="1"/>
</dbReference>
<evidence type="ECO:0008006" key="5">
    <source>
        <dbReference type="Google" id="ProtNLM"/>
    </source>
</evidence>
<evidence type="ECO:0000256" key="1">
    <source>
        <dbReference type="SAM" id="MobiDB-lite"/>
    </source>
</evidence>
<feature type="transmembrane region" description="Helical" evidence="2">
    <location>
        <begin position="215"/>
        <end position="234"/>
    </location>
</feature>
<gene>
    <name evidence="3" type="ORF">FC49_GL001681</name>
</gene>
<organism evidence="3 4">
    <name type="scientific">Limosilactobacillus oris DSM 4864</name>
    <dbReference type="NCBI Taxonomy" id="1423779"/>
    <lineage>
        <taxon>Bacteria</taxon>
        <taxon>Bacillati</taxon>
        <taxon>Bacillota</taxon>
        <taxon>Bacilli</taxon>
        <taxon>Lactobacillales</taxon>
        <taxon>Lactobacillaceae</taxon>
        <taxon>Limosilactobacillus</taxon>
    </lineage>
</organism>
<evidence type="ECO:0000313" key="4">
    <source>
        <dbReference type="Proteomes" id="UP000050973"/>
    </source>
</evidence>
<dbReference type="SUPFAM" id="SSF103473">
    <property type="entry name" value="MFS general substrate transporter"/>
    <property type="match status" value="1"/>
</dbReference>